<name>A0A0J9UBL6_FUSO4</name>
<dbReference type="AlphaFoldDB" id="A0A0J9UBL6"/>
<evidence type="ECO:0000313" key="2">
    <source>
        <dbReference type="Proteomes" id="UP000009097"/>
    </source>
</evidence>
<dbReference type="EMBL" id="DS231697">
    <property type="protein sequence ID" value="KNA96247.1"/>
    <property type="molecule type" value="Genomic_DNA"/>
</dbReference>
<reference evidence="1" key="1">
    <citation type="submission" date="2007-04" db="EMBL/GenBank/DDBJ databases">
        <authorList>
            <consortium name="The Broad Institute Genome Sequencing Platform"/>
            <person name="Birren B."/>
            <person name="Lander E."/>
            <person name="Galagan J."/>
            <person name="Nusbaum C."/>
            <person name="Devon K."/>
            <person name="Ma L.-J."/>
            <person name="Jaffe D."/>
            <person name="Butler J."/>
            <person name="Alvarez P."/>
            <person name="Gnerre S."/>
            <person name="Grabherr M."/>
            <person name="Kleber M."/>
            <person name="Mauceli E."/>
            <person name="Brockman W."/>
            <person name="MacCallum I.A."/>
            <person name="Young S."/>
            <person name="LaButti K."/>
            <person name="DeCaprio D."/>
            <person name="Crawford M."/>
            <person name="Koehrsen M."/>
            <person name="Engels R."/>
            <person name="Montgomery P."/>
            <person name="Pearson M."/>
            <person name="Howarth C."/>
            <person name="Larson L."/>
            <person name="White J."/>
            <person name="O'Leary S."/>
            <person name="Kodira C."/>
            <person name="Zeng Q."/>
            <person name="Yandava C."/>
            <person name="Alvarado L."/>
            <person name="Kistler C."/>
            <person name="Shim W.-B."/>
            <person name="Kang S."/>
            <person name="Woloshuk C."/>
        </authorList>
    </citation>
    <scope>NUCLEOTIDE SEQUENCE</scope>
    <source>
        <strain evidence="1">4287</strain>
    </source>
</reference>
<reference evidence="1" key="2">
    <citation type="journal article" date="2010" name="Nature">
        <title>Comparative genomics reveals mobile pathogenicity chromosomes in Fusarium.</title>
        <authorList>
            <person name="Ma L.J."/>
            <person name="van der Does H.C."/>
            <person name="Borkovich K.A."/>
            <person name="Coleman J.J."/>
            <person name="Daboussi M.J."/>
            <person name="Di Pietro A."/>
            <person name="Dufresne M."/>
            <person name="Freitag M."/>
            <person name="Grabherr M."/>
            <person name="Henrissat B."/>
            <person name="Houterman P.M."/>
            <person name="Kang S."/>
            <person name="Shim W.B."/>
            <person name="Woloshuk C."/>
            <person name="Xie X."/>
            <person name="Xu J.R."/>
            <person name="Antoniw J."/>
            <person name="Baker S.E."/>
            <person name="Bluhm B.H."/>
            <person name="Breakspear A."/>
            <person name="Brown D.W."/>
            <person name="Butchko R.A."/>
            <person name="Chapman S."/>
            <person name="Coulson R."/>
            <person name="Coutinho P.M."/>
            <person name="Danchin E.G."/>
            <person name="Diener A."/>
            <person name="Gale L.R."/>
            <person name="Gardiner D.M."/>
            <person name="Goff S."/>
            <person name="Hammond-Kosack K.E."/>
            <person name="Hilburn K."/>
            <person name="Hua-Van A."/>
            <person name="Jonkers W."/>
            <person name="Kazan K."/>
            <person name="Kodira C.D."/>
            <person name="Koehrsen M."/>
            <person name="Kumar L."/>
            <person name="Lee Y.H."/>
            <person name="Li L."/>
            <person name="Manners J.M."/>
            <person name="Miranda-Saavedra D."/>
            <person name="Mukherjee M."/>
            <person name="Park G."/>
            <person name="Park J."/>
            <person name="Park S.Y."/>
            <person name="Proctor R.H."/>
            <person name="Regev A."/>
            <person name="Ruiz-Roldan M.C."/>
            <person name="Sain D."/>
            <person name="Sakthikumar S."/>
            <person name="Sykes S."/>
            <person name="Schwartz D.C."/>
            <person name="Turgeon B.G."/>
            <person name="Wapinski I."/>
            <person name="Yoder O."/>
            <person name="Young S."/>
            <person name="Zeng Q."/>
            <person name="Zhou S."/>
            <person name="Galagan J."/>
            <person name="Cuomo C.A."/>
            <person name="Kistler H.C."/>
            <person name="Rep M."/>
        </authorList>
    </citation>
    <scope>NUCLEOTIDE SEQUENCE [LARGE SCALE GENOMIC DNA]</scope>
    <source>
        <strain evidence="1">4287</strain>
    </source>
</reference>
<protein>
    <submittedName>
        <fullName evidence="1">Uncharacterized protein</fullName>
    </submittedName>
</protein>
<dbReference type="RefSeq" id="XP_018234293.1">
    <property type="nucleotide sequence ID" value="XM_018398169.1"/>
</dbReference>
<evidence type="ECO:0000313" key="1">
    <source>
        <dbReference type="EMBL" id="KNA96247.1"/>
    </source>
</evidence>
<accession>A0A0J9UBL6</accession>
<dbReference type="Proteomes" id="UP000009097">
    <property type="component" value="Unassembled WGS sequence"/>
</dbReference>
<sequence length="112" mass="12845">MVLCCASTSNNARTLRARLQCTSLPISRESSSHLRLPCPVVESHSPPSLLIASIYEYQSRNFSRLSTIYELYQTWRKNVCAGLVPPELVFLFSRLHLNRPPQNPRPRLTFDE</sequence>
<proteinExistence type="predicted"/>
<organism evidence="1 2">
    <name type="scientific">Fusarium oxysporum f. sp. lycopersici (strain 4287 / CBS 123668 / FGSC 9935 / NRRL 34936)</name>
    <name type="common">Fusarium vascular wilt of tomato</name>
    <dbReference type="NCBI Taxonomy" id="426428"/>
    <lineage>
        <taxon>Eukaryota</taxon>
        <taxon>Fungi</taxon>
        <taxon>Dikarya</taxon>
        <taxon>Ascomycota</taxon>
        <taxon>Pezizomycotina</taxon>
        <taxon>Sordariomycetes</taxon>
        <taxon>Hypocreomycetidae</taxon>
        <taxon>Hypocreales</taxon>
        <taxon>Nectriaceae</taxon>
        <taxon>Fusarium</taxon>
        <taxon>Fusarium oxysporum species complex</taxon>
    </lineage>
</organism>
<dbReference type="GeneID" id="28958828"/>
<dbReference type="VEuPathDB" id="FungiDB:FOXG_18122"/>
<dbReference type="KEGG" id="fox:FOXG_18122"/>
<gene>
    <name evidence="1" type="ORF">FOXG_18122</name>
</gene>